<reference evidence="2 3" key="1">
    <citation type="submission" date="2020-02" db="EMBL/GenBank/DDBJ databases">
        <title>Acidophilic actinobacteria isolated from forest soil.</title>
        <authorList>
            <person name="Golinska P."/>
        </authorList>
    </citation>
    <scope>NUCLEOTIDE SEQUENCE [LARGE SCALE GENOMIC DNA]</scope>
    <source>
        <strain evidence="2 3">NL8</strain>
    </source>
</reference>
<keyword evidence="1" id="KW-0812">Transmembrane</keyword>
<protein>
    <recommendedName>
        <fullName evidence="4">Integral membrane protein</fullName>
    </recommendedName>
</protein>
<organism evidence="2 3">
    <name type="scientific">Catenulispora pinistramenti</name>
    <dbReference type="NCBI Taxonomy" id="2705254"/>
    <lineage>
        <taxon>Bacteria</taxon>
        <taxon>Bacillati</taxon>
        <taxon>Actinomycetota</taxon>
        <taxon>Actinomycetes</taxon>
        <taxon>Catenulisporales</taxon>
        <taxon>Catenulisporaceae</taxon>
        <taxon>Catenulispora</taxon>
    </lineage>
</organism>
<dbReference type="Proteomes" id="UP000730482">
    <property type="component" value="Unassembled WGS sequence"/>
</dbReference>
<feature type="transmembrane region" description="Helical" evidence="1">
    <location>
        <begin position="256"/>
        <end position="275"/>
    </location>
</feature>
<dbReference type="RefSeq" id="WP_212017708.1">
    <property type="nucleotide sequence ID" value="NZ_JAAFYZ010000179.1"/>
</dbReference>
<name>A0ABS5L1T3_9ACTN</name>
<sequence length="537" mass="56718">MARPTDWDILDLDHDPTPGDPYLVQEISRKMRDIGDEAERAARDVRGLAGDNAVMGWIGASGDAFRDHIGKFPGQLDKVATSHHMCADALTRFGNALDGFQSQADRALAQARPLRDQIQRIQSQLASAHTDLDSSNRGVTAAQAAATVDPAHIHNAIQAQTTAQNTVNTLNSQLSGPASQLEGLKKLAAQAESLRHAAEDTASTKIHAAADAGIPPDSFWHKLGEVASALWHGLVIVAKIVSIVGAIVLMVVGGPLWLIVAVVAAGVIILADTLYKYANGKASLWDVGLSILGCIPITKGITSLAALSDAFRAGGLLGAGLHLGGAALGTAKDMISGITALLRAGKNLPTIAVAAGKMFGEGNDVVKLSLKAFADGRPGFTLFNDADPLTQMMQKIKPIEGYFDVGAHGYPDAIGYQFRGALDNAVERNDLKNWLNLSHDNLANLIRNNGWDGKSPIRLLSCSTGKAADGFAQNLANKLGVPVLAPNDVLWVRATGHTEVAPVAPSVLKMIAQGKNVMLRPDRLNLGSFVTFFPKKP</sequence>
<evidence type="ECO:0000313" key="2">
    <source>
        <dbReference type="EMBL" id="MBS2552276.1"/>
    </source>
</evidence>
<feature type="transmembrane region" description="Helical" evidence="1">
    <location>
        <begin position="229"/>
        <end position="250"/>
    </location>
</feature>
<comment type="caution">
    <text evidence="2">The sequence shown here is derived from an EMBL/GenBank/DDBJ whole genome shotgun (WGS) entry which is preliminary data.</text>
</comment>
<evidence type="ECO:0000313" key="3">
    <source>
        <dbReference type="Proteomes" id="UP000730482"/>
    </source>
</evidence>
<proteinExistence type="predicted"/>
<evidence type="ECO:0008006" key="4">
    <source>
        <dbReference type="Google" id="ProtNLM"/>
    </source>
</evidence>
<keyword evidence="1" id="KW-0472">Membrane</keyword>
<keyword evidence="1" id="KW-1133">Transmembrane helix</keyword>
<dbReference type="EMBL" id="JAAFYZ010000179">
    <property type="protein sequence ID" value="MBS2552276.1"/>
    <property type="molecule type" value="Genomic_DNA"/>
</dbReference>
<accession>A0ABS5L1T3</accession>
<gene>
    <name evidence="2" type="ORF">KGQ19_36015</name>
</gene>
<evidence type="ECO:0000256" key="1">
    <source>
        <dbReference type="SAM" id="Phobius"/>
    </source>
</evidence>
<keyword evidence="3" id="KW-1185">Reference proteome</keyword>